<sequence>MESTVNKAIIDEMHILTIHVQSAVFLSSLSTRYRKNRVEADNQATFTSAIKTKRF</sequence>
<dbReference type="AlphaFoldDB" id="A0A328WL79"/>
<dbReference type="RefSeq" id="WP_181456946.1">
    <property type="nucleotide sequence ID" value="NZ_QLSV01000012.1"/>
</dbReference>
<evidence type="ECO:0000313" key="2">
    <source>
        <dbReference type="Proteomes" id="UP000249518"/>
    </source>
</evidence>
<gene>
    <name evidence="1" type="ORF">B0I10_1123</name>
</gene>
<dbReference type="Proteomes" id="UP000249518">
    <property type="component" value="Unassembled WGS sequence"/>
</dbReference>
<proteinExistence type="predicted"/>
<accession>A0A328WL79</accession>
<dbReference type="EMBL" id="QLSV01000012">
    <property type="protein sequence ID" value="RAR46990.1"/>
    <property type="molecule type" value="Genomic_DNA"/>
</dbReference>
<comment type="caution">
    <text evidence="1">The sequence shown here is derived from an EMBL/GenBank/DDBJ whole genome shotgun (WGS) entry which is preliminary data.</text>
</comment>
<evidence type="ECO:0000313" key="1">
    <source>
        <dbReference type="EMBL" id="RAR46990.1"/>
    </source>
</evidence>
<organism evidence="1 2">
    <name type="scientific">Flavobacterium lacus</name>
    <dbReference type="NCBI Taxonomy" id="1353778"/>
    <lineage>
        <taxon>Bacteria</taxon>
        <taxon>Pseudomonadati</taxon>
        <taxon>Bacteroidota</taxon>
        <taxon>Flavobacteriia</taxon>
        <taxon>Flavobacteriales</taxon>
        <taxon>Flavobacteriaceae</taxon>
        <taxon>Flavobacterium</taxon>
    </lineage>
</organism>
<name>A0A328WL79_9FLAO</name>
<keyword evidence="2" id="KW-1185">Reference proteome</keyword>
<reference evidence="1 2" key="1">
    <citation type="submission" date="2018-06" db="EMBL/GenBank/DDBJ databases">
        <title>Genomic Encyclopedia of Type Strains, Phase III (KMG-III): the genomes of soil and plant-associated and newly described type strains.</title>
        <authorList>
            <person name="Whitman W."/>
        </authorList>
    </citation>
    <scope>NUCLEOTIDE SEQUENCE [LARGE SCALE GENOMIC DNA]</scope>
    <source>
        <strain evidence="1 2">CGMCC 1.12504</strain>
    </source>
</reference>
<protein>
    <submittedName>
        <fullName evidence="1">Uncharacterized protein</fullName>
    </submittedName>
</protein>